<reference evidence="5" key="1">
    <citation type="submission" date="2023-07" db="EMBL/GenBank/DDBJ databases">
        <authorList>
            <person name="Kim M."/>
        </authorList>
    </citation>
    <scope>NUCLEOTIDE SEQUENCE</scope>
    <source>
        <strain evidence="5">BIUV-7</strain>
    </source>
</reference>
<dbReference type="InterPro" id="IPR009057">
    <property type="entry name" value="Homeodomain-like_sf"/>
</dbReference>
<dbReference type="InterPro" id="IPR036271">
    <property type="entry name" value="Tet_transcr_reg_TetR-rel_C_sf"/>
</dbReference>
<evidence type="ECO:0000256" key="1">
    <source>
        <dbReference type="ARBA" id="ARBA00023125"/>
    </source>
</evidence>
<evidence type="ECO:0000256" key="3">
    <source>
        <dbReference type="SAM" id="MobiDB-lite"/>
    </source>
</evidence>
<evidence type="ECO:0000313" key="6">
    <source>
        <dbReference type="Proteomes" id="UP001169764"/>
    </source>
</evidence>
<dbReference type="EMBL" id="JAUOTP010000005">
    <property type="protein sequence ID" value="MDO6415320.1"/>
    <property type="molecule type" value="Genomic_DNA"/>
</dbReference>
<keyword evidence="1 2" id="KW-0238">DNA-binding</keyword>
<dbReference type="InterPro" id="IPR050109">
    <property type="entry name" value="HTH-type_TetR-like_transc_reg"/>
</dbReference>
<comment type="caution">
    <text evidence="5">The sequence shown here is derived from an EMBL/GenBank/DDBJ whole genome shotgun (WGS) entry which is preliminary data.</text>
</comment>
<dbReference type="SUPFAM" id="SSF46689">
    <property type="entry name" value="Homeodomain-like"/>
    <property type="match status" value="1"/>
</dbReference>
<protein>
    <submittedName>
        <fullName evidence="5">TetR/AcrR family transcriptional regulator</fullName>
    </submittedName>
</protein>
<dbReference type="Pfam" id="PF14246">
    <property type="entry name" value="TetR_C_7"/>
    <property type="match status" value="1"/>
</dbReference>
<dbReference type="Gene3D" id="1.10.357.10">
    <property type="entry name" value="Tetracycline Repressor, domain 2"/>
    <property type="match status" value="1"/>
</dbReference>
<dbReference type="PANTHER" id="PTHR30055">
    <property type="entry name" value="HTH-TYPE TRANSCRIPTIONAL REGULATOR RUTR"/>
    <property type="match status" value="1"/>
</dbReference>
<gene>
    <name evidence="5" type="ORF">Q4F19_13080</name>
</gene>
<evidence type="ECO:0000259" key="4">
    <source>
        <dbReference type="PROSITE" id="PS50977"/>
    </source>
</evidence>
<accession>A0ABT8YCF7</accession>
<feature type="DNA-binding region" description="H-T-H motif" evidence="2">
    <location>
        <begin position="52"/>
        <end position="71"/>
    </location>
</feature>
<evidence type="ECO:0000313" key="5">
    <source>
        <dbReference type="EMBL" id="MDO6415320.1"/>
    </source>
</evidence>
<feature type="region of interest" description="Disordered" evidence="3">
    <location>
        <begin position="1"/>
        <end position="26"/>
    </location>
</feature>
<dbReference type="Gene3D" id="1.10.10.60">
    <property type="entry name" value="Homeodomain-like"/>
    <property type="match status" value="1"/>
</dbReference>
<dbReference type="InterPro" id="IPR039536">
    <property type="entry name" value="TetR_C_Proteobacteria"/>
</dbReference>
<dbReference type="SUPFAM" id="SSF48498">
    <property type="entry name" value="Tetracyclin repressor-like, C-terminal domain"/>
    <property type="match status" value="1"/>
</dbReference>
<name>A0ABT8YCF7_9SPHN</name>
<proteinExistence type="predicted"/>
<dbReference type="PANTHER" id="PTHR30055:SF146">
    <property type="entry name" value="HTH-TYPE TRANSCRIPTIONAL DUAL REGULATOR CECR"/>
    <property type="match status" value="1"/>
</dbReference>
<keyword evidence="6" id="KW-1185">Reference proteome</keyword>
<dbReference type="RefSeq" id="WP_303543246.1">
    <property type="nucleotide sequence ID" value="NZ_JAUOTP010000005.1"/>
</dbReference>
<dbReference type="Proteomes" id="UP001169764">
    <property type="component" value="Unassembled WGS sequence"/>
</dbReference>
<dbReference type="PROSITE" id="PS50977">
    <property type="entry name" value="HTH_TETR_2"/>
    <property type="match status" value="1"/>
</dbReference>
<dbReference type="InterPro" id="IPR001647">
    <property type="entry name" value="HTH_TetR"/>
</dbReference>
<dbReference type="PRINTS" id="PR00455">
    <property type="entry name" value="HTHTETR"/>
</dbReference>
<sequence>MDQRPECAPSLDSAPRQAIARRTREAKRNDKRDAIIAIARRMFLERGYAATSMSAIAAELGGSKGTLWAHFASKDALFAAVVTAAAEDFRSHLIALFQPCGDLEATLLSFARAFTRTLVAPSVLGLHRIVVSESIRHPEIGAIFYENAPFATQTTLARFLEQQVKAGRLEIDDPWAAGRAFLRLCIGPQQQALWGRPVLQSTELDREAGFAVETFLKAFGTASR</sequence>
<dbReference type="Pfam" id="PF00440">
    <property type="entry name" value="TetR_N"/>
    <property type="match status" value="1"/>
</dbReference>
<feature type="domain" description="HTH tetR-type" evidence="4">
    <location>
        <begin position="29"/>
        <end position="89"/>
    </location>
</feature>
<organism evidence="5 6">
    <name type="scientific">Sphingomonas natans</name>
    <dbReference type="NCBI Taxonomy" id="3063330"/>
    <lineage>
        <taxon>Bacteria</taxon>
        <taxon>Pseudomonadati</taxon>
        <taxon>Pseudomonadota</taxon>
        <taxon>Alphaproteobacteria</taxon>
        <taxon>Sphingomonadales</taxon>
        <taxon>Sphingomonadaceae</taxon>
        <taxon>Sphingomonas</taxon>
    </lineage>
</organism>
<evidence type="ECO:0000256" key="2">
    <source>
        <dbReference type="PROSITE-ProRule" id="PRU00335"/>
    </source>
</evidence>